<evidence type="ECO:0000259" key="19">
    <source>
        <dbReference type="PROSITE" id="PS51873"/>
    </source>
</evidence>
<evidence type="ECO:0000256" key="5">
    <source>
        <dbReference type="ARBA" id="ARBA00022679"/>
    </source>
</evidence>
<dbReference type="EMBL" id="CASHTH010003143">
    <property type="protein sequence ID" value="CAI8040866.1"/>
    <property type="molecule type" value="Genomic_DNA"/>
</dbReference>
<dbReference type="CDD" id="cd16773">
    <property type="entry name" value="RING-HC_RBR_TRIAD1"/>
    <property type="match status" value="1"/>
</dbReference>
<protein>
    <recommendedName>
        <fullName evidence="4">RBR-type E3 ubiquitin transferase</fullName>
        <ecNumber evidence="4">2.3.2.31</ecNumber>
    </recommendedName>
</protein>
<comment type="subcellular location">
    <subcellularLocation>
        <location evidence="2">Membrane</location>
        <topology evidence="2">Single-pass membrane protein</topology>
    </subcellularLocation>
</comment>
<keyword evidence="6" id="KW-0812">Transmembrane</keyword>
<dbReference type="Pfam" id="PF00097">
    <property type="entry name" value="zf-C3HC4"/>
    <property type="match status" value="1"/>
</dbReference>
<name>A0AA35T5Q9_GEOBA</name>
<feature type="repeat" description="ANK" evidence="16">
    <location>
        <begin position="153"/>
        <end position="185"/>
    </location>
</feature>
<keyword evidence="7" id="KW-0479">Metal-binding</keyword>
<dbReference type="GO" id="GO:0061630">
    <property type="term" value="F:ubiquitin protein ligase activity"/>
    <property type="evidence" value="ECO:0007669"/>
    <property type="project" value="UniProtKB-EC"/>
</dbReference>
<dbReference type="InterPro" id="IPR036770">
    <property type="entry name" value="Ankyrin_rpt-contain_sf"/>
</dbReference>
<dbReference type="Gene3D" id="3.30.40.10">
    <property type="entry name" value="Zinc/RING finger domain, C3HC4 (zinc finger)"/>
    <property type="match status" value="1"/>
</dbReference>
<comment type="caution">
    <text evidence="20">The sequence shown here is derived from an EMBL/GenBank/DDBJ whole genome shotgun (WGS) entry which is preliminary data.</text>
</comment>
<comment type="catalytic activity">
    <reaction evidence="1">
        <text>[E2 ubiquitin-conjugating enzyme]-S-ubiquitinyl-L-cysteine + [acceptor protein]-L-lysine = [E2 ubiquitin-conjugating enzyme]-L-cysteine + [acceptor protein]-N(6)-ubiquitinyl-L-lysine.</text>
        <dbReference type="EC" id="2.3.2.31"/>
    </reaction>
</comment>
<keyword evidence="10" id="KW-0833">Ubl conjugation pathway</keyword>
<dbReference type="Proteomes" id="UP001174909">
    <property type="component" value="Unassembled WGS sequence"/>
</dbReference>
<evidence type="ECO:0000256" key="9">
    <source>
        <dbReference type="ARBA" id="ARBA00022771"/>
    </source>
</evidence>
<evidence type="ECO:0000256" key="6">
    <source>
        <dbReference type="ARBA" id="ARBA00022692"/>
    </source>
</evidence>
<dbReference type="PROSITE" id="PS50089">
    <property type="entry name" value="ZF_RING_2"/>
    <property type="match status" value="1"/>
</dbReference>
<comment type="similarity">
    <text evidence="15">Belongs to the RBR family. RNF144 subfamily.</text>
</comment>
<keyword evidence="9 17" id="KW-0863">Zinc-finger</keyword>
<keyword evidence="12" id="KW-1133">Transmembrane helix</keyword>
<dbReference type="InterPro" id="IPR013083">
    <property type="entry name" value="Znf_RING/FYVE/PHD"/>
</dbReference>
<evidence type="ECO:0000313" key="21">
    <source>
        <dbReference type="Proteomes" id="UP001174909"/>
    </source>
</evidence>
<keyword evidence="11" id="KW-0862">Zinc</keyword>
<evidence type="ECO:0000259" key="18">
    <source>
        <dbReference type="PROSITE" id="PS50089"/>
    </source>
</evidence>
<dbReference type="InterPro" id="IPR018957">
    <property type="entry name" value="Znf_C3HC4_RING-type"/>
</dbReference>
<dbReference type="GO" id="GO:0008270">
    <property type="term" value="F:zinc ion binding"/>
    <property type="evidence" value="ECO:0007669"/>
    <property type="project" value="UniProtKB-KW"/>
</dbReference>
<dbReference type="AlphaFoldDB" id="A0AA35T5Q9"/>
<dbReference type="FunFam" id="3.30.40.10:FF:000051">
    <property type="entry name" value="RBR-type E3 ubiquitin transferase"/>
    <property type="match status" value="1"/>
</dbReference>
<dbReference type="InterPro" id="IPR001841">
    <property type="entry name" value="Znf_RING"/>
</dbReference>
<reference evidence="20" key="1">
    <citation type="submission" date="2023-03" db="EMBL/GenBank/DDBJ databases">
        <authorList>
            <person name="Steffen K."/>
            <person name="Cardenas P."/>
        </authorList>
    </citation>
    <scope>NUCLEOTIDE SEQUENCE</scope>
</reference>
<gene>
    <name evidence="20" type="ORF">GBAR_LOCUS22720</name>
</gene>
<dbReference type="Pfam" id="PF13857">
    <property type="entry name" value="Ank_5"/>
    <property type="match status" value="1"/>
</dbReference>
<keyword evidence="14" id="KW-0472">Membrane</keyword>
<accession>A0AA35T5Q9</accession>
<evidence type="ECO:0000256" key="11">
    <source>
        <dbReference type="ARBA" id="ARBA00022833"/>
    </source>
</evidence>
<evidence type="ECO:0000256" key="3">
    <source>
        <dbReference type="ARBA" id="ARBA00004906"/>
    </source>
</evidence>
<feature type="repeat" description="ANK" evidence="16">
    <location>
        <begin position="45"/>
        <end position="77"/>
    </location>
</feature>
<feature type="non-terminal residue" evidence="20">
    <location>
        <position position="377"/>
    </location>
</feature>
<feature type="domain" description="RING-type" evidence="19">
    <location>
        <begin position="316"/>
        <end position="377"/>
    </location>
</feature>
<keyword evidence="8" id="KW-0677">Repeat</keyword>
<evidence type="ECO:0000256" key="1">
    <source>
        <dbReference type="ARBA" id="ARBA00001798"/>
    </source>
</evidence>
<evidence type="ECO:0000256" key="15">
    <source>
        <dbReference type="ARBA" id="ARBA00038342"/>
    </source>
</evidence>
<evidence type="ECO:0000256" key="13">
    <source>
        <dbReference type="ARBA" id="ARBA00023043"/>
    </source>
</evidence>
<comment type="pathway">
    <text evidence="3">Protein modification; protein ubiquitination.</text>
</comment>
<dbReference type="InterPro" id="IPR002110">
    <property type="entry name" value="Ankyrin_rpt"/>
</dbReference>
<dbReference type="SUPFAM" id="SSF48403">
    <property type="entry name" value="Ankyrin repeat"/>
    <property type="match status" value="1"/>
</dbReference>
<evidence type="ECO:0000256" key="4">
    <source>
        <dbReference type="ARBA" id="ARBA00012251"/>
    </source>
</evidence>
<evidence type="ECO:0000256" key="2">
    <source>
        <dbReference type="ARBA" id="ARBA00004167"/>
    </source>
</evidence>
<keyword evidence="13 16" id="KW-0040">ANK repeat</keyword>
<sequence length="377" mass="41599">MGGVESRFNGLIVDGNEEEALELWKSRPELQASYKPNVPLKWAPRRDTPLLSASRANMNKIMKELLSHGADPRGRNADGETALHVVCSSARFSSRTNRLRAELLTMLLDRLSPFEQSGRQDGELGNGVTAAEGEPFGVAGEVDPYNLALMDKNRNTPLHLAATSGLLSCVELLLAHNAPLFVYNIAGQTPCEAAGDAKQLIIAKLLESKMVFMSQGSGPEEGKKVVMSRARHRSFYNTETLSKLRADIIHRLATDLQITDFSAQALLMAYSWSDVLVKEAWSEDRAAACEKAGLDQATVAPRDDTNIDHTLSSSLSNVECHICCLTYTPDNMVQVPCSHHFCTDCWKQYLSGQIEQGLGREIRCPEHNCYKIIPNVR</sequence>
<dbReference type="GO" id="GO:0031090">
    <property type="term" value="C:organelle membrane"/>
    <property type="evidence" value="ECO:0007669"/>
    <property type="project" value="UniProtKB-ARBA"/>
</dbReference>
<dbReference type="GO" id="GO:0005737">
    <property type="term" value="C:cytoplasm"/>
    <property type="evidence" value="ECO:0007669"/>
    <property type="project" value="UniProtKB-ARBA"/>
</dbReference>
<evidence type="ECO:0000256" key="14">
    <source>
        <dbReference type="ARBA" id="ARBA00023136"/>
    </source>
</evidence>
<dbReference type="InterPro" id="IPR044066">
    <property type="entry name" value="TRIAD_supradom"/>
</dbReference>
<evidence type="ECO:0000256" key="17">
    <source>
        <dbReference type="PROSITE-ProRule" id="PRU00175"/>
    </source>
</evidence>
<dbReference type="SMART" id="SM00248">
    <property type="entry name" value="ANK"/>
    <property type="match status" value="3"/>
</dbReference>
<organism evidence="20 21">
    <name type="scientific">Geodia barretti</name>
    <name type="common">Barrett's horny sponge</name>
    <dbReference type="NCBI Taxonomy" id="519541"/>
    <lineage>
        <taxon>Eukaryota</taxon>
        <taxon>Metazoa</taxon>
        <taxon>Porifera</taxon>
        <taxon>Demospongiae</taxon>
        <taxon>Heteroscleromorpha</taxon>
        <taxon>Tetractinellida</taxon>
        <taxon>Astrophorina</taxon>
        <taxon>Geodiidae</taxon>
        <taxon>Geodia</taxon>
    </lineage>
</organism>
<dbReference type="PANTHER" id="PTHR24171">
    <property type="entry name" value="ANKYRIN REPEAT DOMAIN-CONTAINING PROTEIN 39-RELATED"/>
    <property type="match status" value="1"/>
</dbReference>
<evidence type="ECO:0000313" key="20">
    <source>
        <dbReference type="EMBL" id="CAI8040866.1"/>
    </source>
</evidence>
<dbReference type="PROSITE" id="PS51873">
    <property type="entry name" value="TRIAD"/>
    <property type="match status" value="1"/>
</dbReference>
<evidence type="ECO:0000256" key="7">
    <source>
        <dbReference type="ARBA" id="ARBA00022723"/>
    </source>
</evidence>
<dbReference type="Gene3D" id="1.25.40.20">
    <property type="entry name" value="Ankyrin repeat-containing domain"/>
    <property type="match status" value="2"/>
</dbReference>
<dbReference type="PROSITE" id="PS50088">
    <property type="entry name" value="ANK_REPEAT"/>
    <property type="match status" value="2"/>
</dbReference>
<feature type="domain" description="RING-type" evidence="18">
    <location>
        <begin position="320"/>
        <end position="368"/>
    </location>
</feature>
<evidence type="ECO:0000256" key="16">
    <source>
        <dbReference type="PROSITE-ProRule" id="PRU00023"/>
    </source>
</evidence>
<evidence type="ECO:0000256" key="8">
    <source>
        <dbReference type="ARBA" id="ARBA00022737"/>
    </source>
</evidence>
<evidence type="ECO:0000256" key="12">
    <source>
        <dbReference type="ARBA" id="ARBA00022989"/>
    </source>
</evidence>
<dbReference type="EC" id="2.3.2.31" evidence="4"/>
<keyword evidence="5" id="KW-0808">Transferase</keyword>
<proteinExistence type="inferred from homology"/>
<dbReference type="SUPFAM" id="SSF57850">
    <property type="entry name" value="RING/U-box"/>
    <property type="match status" value="1"/>
</dbReference>
<keyword evidence="21" id="KW-1185">Reference proteome</keyword>
<dbReference type="PROSITE" id="PS50297">
    <property type="entry name" value="ANK_REP_REGION"/>
    <property type="match status" value="1"/>
</dbReference>
<evidence type="ECO:0000256" key="10">
    <source>
        <dbReference type="ARBA" id="ARBA00022786"/>
    </source>
</evidence>